<keyword evidence="1" id="KW-0472">Membrane</keyword>
<sequence>MEPLGRHVFLSPTLATPSLQIMFPLFLITSVPMFWLMSRLSIWVSGTLLDRKTTTD</sequence>
<feature type="transmembrane region" description="Helical" evidence="1">
    <location>
        <begin position="20"/>
        <end position="42"/>
    </location>
</feature>
<name>A0A2P2J4X7_RHIMU</name>
<accession>A0A2P2J4X7</accession>
<keyword evidence="1" id="KW-0812">Transmembrane</keyword>
<keyword evidence="1" id="KW-1133">Transmembrane helix</keyword>
<dbReference type="EMBL" id="GGEC01008016">
    <property type="protein sequence ID" value="MBW88499.1"/>
    <property type="molecule type" value="Transcribed_RNA"/>
</dbReference>
<protein>
    <submittedName>
        <fullName evidence="2">Uncharacterized protein</fullName>
    </submittedName>
</protein>
<proteinExistence type="predicted"/>
<evidence type="ECO:0000313" key="2">
    <source>
        <dbReference type="EMBL" id="MBW88499.1"/>
    </source>
</evidence>
<dbReference type="AlphaFoldDB" id="A0A2P2J4X7"/>
<evidence type="ECO:0000256" key="1">
    <source>
        <dbReference type="SAM" id="Phobius"/>
    </source>
</evidence>
<organism evidence="2">
    <name type="scientific">Rhizophora mucronata</name>
    <name type="common">Asiatic mangrove</name>
    <dbReference type="NCBI Taxonomy" id="61149"/>
    <lineage>
        <taxon>Eukaryota</taxon>
        <taxon>Viridiplantae</taxon>
        <taxon>Streptophyta</taxon>
        <taxon>Embryophyta</taxon>
        <taxon>Tracheophyta</taxon>
        <taxon>Spermatophyta</taxon>
        <taxon>Magnoliopsida</taxon>
        <taxon>eudicotyledons</taxon>
        <taxon>Gunneridae</taxon>
        <taxon>Pentapetalae</taxon>
        <taxon>rosids</taxon>
        <taxon>fabids</taxon>
        <taxon>Malpighiales</taxon>
        <taxon>Rhizophoraceae</taxon>
        <taxon>Rhizophora</taxon>
    </lineage>
</organism>
<reference evidence="2" key="1">
    <citation type="submission" date="2018-02" db="EMBL/GenBank/DDBJ databases">
        <title>Rhizophora mucronata_Transcriptome.</title>
        <authorList>
            <person name="Meera S.P."/>
            <person name="Sreeshan A."/>
            <person name="Augustine A."/>
        </authorList>
    </citation>
    <scope>NUCLEOTIDE SEQUENCE</scope>
    <source>
        <tissue evidence="2">Leaf</tissue>
    </source>
</reference>